<comment type="caution">
    <text evidence="2">The sequence shown here is derived from an EMBL/GenBank/DDBJ whole genome shotgun (WGS) entry which is preliminary data.</text>
</comment>
<evidence type="ECO:0000313" key="2">
    <source>
        <dbReference type="EMBL" id="MPL96367.1"/>
    </source>
</evidence>
<reference evidence="2" key="1">
    <citation type="submission" date="2019-08" db="EMBL/GenBank/DDBJ databases">
        <authorList>
            <person name="Kucharzyk K."/>
            <person name="Murdoch R.W."/>
            <person name="Higgins S."/>
            <person name="Loffler F."/>
        </authorList>
    </citation>
    <scope>NUCLEOTIDE SEQUENCE</scope>
</reference>
<keyword evidence="1" id="KW-0812">Transmembrane</keyword>
<keyword evidence="1" id="KW-0472">Membrane</keyword>
<feature type="transmembrane region" description="Helical" evidence="1">
    <location>
        <begin position="746"/>
        <end position="767"/>
    </location>
</feature>
<keyword evidence="1" id="KW-1133">Transmembrane helix</keyword>
<sequence length="1033" mass="117207">MQDKFSLQEVETPAAALPHSVTGASMWLFDPQDHTLISLVNSIVAARTHNEAMFQPDSGLHPHGIIEMASAPGLRMARAVMILLESLENGGAEERLQALRRLHDEVFYSVHSPLQHNTARVLIQIMKDIVRASPNQFRQLPLAHEFHRAVRGTPRIIRKLLGTYHLLEMPEEWNQHAFDHHVHDASTKGRKNPTHLVMDAWVKGIRFLTVIYYNTVDSDVAQELLRAARIMGITVRIGIEFKASLGGKFVEFIWSPLNTESLKYFAELSHRSDIATVLGEYAVVNDWMRNHLLELLRNWNAIHAPELALQWGFASLPALKEEDFFAYMGQRQPSALHLAEYICQEWLPLVQQQCSAAMKMAVAAESQESVKQLNVVQEFLGGLIPDDVLETWLTPAANPELIFPKQPDSRLPAVMLNPPELLLERLVPLHPCQMVLNLAGLTAQDVLELLWRGRGRITHLELFNLRQWSNGQLAHVSAINSLQRAINEGSIPRLKQVIRQIIDGEESSPERQKLFQQILDNIQPFQELYAISRLGSRIGTDSTSRSHRTHGMGIVFVETLPVQARWRLRREKSAQRLTLPIYTDVYRFVHYHESLQDVPWGLRVLKNITGLRSGWSVRGWGLEKKTTRVRADGNLVTLGGVDAQGVGRDVGRHEPEMAERLEAHDYTCINSNLINIIKVIAGFIPAQWAFWHVGSWWVLTWFGALLWFAITAIRNVGQSVVAGRGVTSSMLITWKRYVSWNRMADSLLYTGISVPLLEVVVRLWILQNLLGLTVQDNELVVYTVIAMVNSAYISGHNIYRGLPKEAIVGNLFRSALSIPLSVVIGKALLLGFVALGLPDPVMLLQNCAAIVSKCSSDAVAAIIEGFADRNMYLKMRQRDFDSKFAQLYKNITRQELLFPQQSLTSMLHDPSAFWLALYNKDRSVANQLMAHLLDIMFMWYYQPRARDVFCKKMRTTPPEERNTIMGLFGLLALEKVVSTLILKGLLGTDFSSALTFYLQKNRDFMADMRSWALKNNLNNIECYSYCDKIYDEC</sequence>
<protein>
    <submittedName>
        <fullName evidence="2">Uncharacterized protein</fullName>
    </submittedName>
</protein>
<gene>
    <name evidence="2" type="ORF">SDC9_42545</name>
</gene>
<organism evidence="2">
    <name type="scientific">bioreactor metagenome</name>
    <dbReference type="NCBI Taxonomy" id="1076179"/>
    <lineage>
        <taxon>unclassified sequences</taxon>
        <taxon>metagenomes</taxon>
        <taxon>ecological metagenomes</taxon>
    </lineage>
</organism>
<accession>A0A644VYH5</accession>
<evidence type="ECO:0000256" key="1">
    <source>
        <dbReference type="SAM" id="Phobius"/>
    </source>
</evidence>
<feature type="transmembrane region" description="Helical" evidence="1">
    <location>
        <begin position="811"/>
        <end position="835"/>
    </location>
</feature>
<dbReference type="AlphaFoldDB" id="A0A644VYH5"/>
<dbReference type="EMBL" id="VSSQ01000506">
    <property type="protein sequence ID" value="MPL96367.1"/>
    <property type="molecule type" value="Genomic_DNA"/>
</dbReference>
<proteinExistence type="predicted"/>
<feature type="transmembrane region" description="Helical" evidence="1">
    <location>
        <begin position="779"/>
        <end position="799"/>
    </location>
</feature>
<name>A0A644VYH5_9ZZZZ</name>
<feature type="transmembrane region" description="Helical" evidence="1">
    <location>
        <begin position="688"/>
        <end position="710"/>
    </location>
</feature>